<dbReference type="GO" id="GO:0005759">
    <property type="term" value="C:mitochondrial matrix"/>
    <property type="evidence" value="ECO:0007669"/>
    <property type="project" value="UniProtKB-SubCell"/>
</dbReference>
<evidence type="ECO:0000256" key="13">
    <source>
        <dbReference type="ARBA" id="ARBA00037929"/>
    </source>
</evidence>
<comment type="catalytic activity">
    <reaction evidence="17">
        <text>a (3R)-3-hydroxyacyl-CoA + NAD(+) = a 3-oxoacyl-CoA + NADH + H(+)</text>
        <dbReference type="Rhea" id="RHEA:32711"/>
        <dbReference type="ChEBI" id="CHEBI:15378"/>
        <dbReference type="ChEBI" id="CHEBI:57319"/>
        <dbReference type="ChEBI" id="CHEBI:57540"/>
        <dbReference type="ChEBI" id="CHEBI:57945"/>
        <dbReference type="ChEBI" id="CHEBI:90726"/>
        <dbReference type="EC" id="1.1.1.n12"/>
    </reaction>
    <physiologicalReaction direction="left-to-right" evidence="17">
        <dbReference type="Rhea" id="RHEA:32712"/>
    </physiologicalReaction>
</comment>
<keyword evidence="6" id="KW-0597">Phosphoprotein</keyword>
<keyword evidence="27" id="KW-1185">Reference proteome</keyword>
<dbReference type="InterPro" id="IPR002347">
    <property type="entry name" value="SDR_fam"/>
</dbReference>
<evidence type="ECO:0000256" key="3">
    <source>
        <dbReference type="ARBA" id="ARBA00006484"/>
    </source>
</evidence>
<keyword evidence="8" id="KW-0560">Oxidoreductase</keyword>
<dbReference type="InterPro" id="IPR020904">
    <property type="entry name" value="Sc_DH/Rdtase_CS"/>
</dbReference>
<reference evidence="26" key="1">
    <citation type="journal article" date="2023" name="G3 (Bethesda)">
        <title>Whole genome assemblies of Zophobas morio and Tenebrio molitor.</title>
        <authorList>
            <person name="Kaur S."/>
            <person name="Stinson S.A."/>
            <person name="diCenzo G.C."/>
        </authorList>
    </citation>
    <scope>NUCLEOTIDE SEQUENCE</scope>
    <source>
        <strain evidence="26">QUZm001</strain>
    </source>
</reference>
<evidence type="ECO:0000256" key="25">
    <source>
        <dbReference type="ARBA" id="ARBA00083258"/>
    </source>
</evidence>
<dbReference type="Gene3D" id="3.40.50.720">
    <property type="entry name" value="NAD(P)-binding Rossmann-like Domain"/>
    <property type="match status" value="1"/>
</dbReference>
<dbReference type="FunFam" id="3.40.50.720:FF:000231">
    <property type="entry name" value="Estradiol 17-beta-dehydrogenase 8"/>
    <property type="match status" value="1"/>
</dbReference>
<comment type="pathway">
    <text evidence="2">Lipid metabolism; fatty acid biosynthesis.</text>
</comment>
<comment type="subcellular location">
    <subcellularLocation>
        <location evidence="1">Mitochondrion matrix</location>
    </subcellularLocation>
</comment>
<evidence type="ECO:0000256" key="18">
    <source>
        <dbReference type="ARBA" id="ARBA00065174"/>
    </source>
</evidence>
<keyword evidence="5" id="KW-0444">Lipid biosynthesis</keyword>
<name>A0AA38HNQ3_9CUCU</name>
<dbReference type="Proteomes" id="UP001168821">
    <property type="component" value="Unassembled WGS sequence"/>
</dbReference>
<evidence type="ECO:0000256" key="15">
    <source>
        <dbReference type="ARBA" id="ARBA00050232"/>
    </source>
</evidence>
<evidence type="ECO:0000256" key="22">
    <source>
        <dbReference type="ARBA" id="ARBA00081419"/>
    </source>
</evidence>
<dbReference type="GO" id="GO:0048038">
    <property type="term" value="F:quinone binding"/>
    <property type="evidence" value="ECO:0007669"/>
    <property type="project" value="TreeGrafter"/>
</dbReference>
<accession>A0AA38HNQ3</accession>
<dbReference type="InterPro" id="IPR036291">
    <property type="entry name" value="NAD(P)-bd_dom_sf"/>
</dbReference>
<comment type="pathway">
    <text evidence="13">Steroid biosynthesis; estrogen biosynthesis.</text>
</comment>
<comment type="similarity">
    <text evidence="3">Belongs to the short-chain dehydrogenases/reductases (SDR) family.</text>
</comment>
<evidence type="ECO:0000256" key="6">
    <source>
        <dbReference type="ARBA" id="ARBA00022553"/>
    </source>
</evidence>
<dbReference type="GO" id="GO:0006633">
    <property type="term" value="P:fatty acid biosynthetic process"/>
    <property type="evidence" value="ECO:0007669"/>
    <property type="project" value="UniProtKB-KW"/>
</dbReference>
<dbReference type="PROSITE" id="PS00061">
    <property type="entry name" value="ADH_SHORT"/>
    <property type="match status" value="1"/>
</dbReference>
<dbReference type="EC" id="1.1.1.239" evidence="19"/>
<keyword evidence="9" id="KW-0520">NAD</keyword>
<comment type="catalytic activity">
    <reaction evidence="14">
        <text>17beta-estradiol + NAD(+) = estrone + NADH + H(+)</text>
        <dbReference type="Rhea" id="RHEA:24612"/>
        <dbReference type="ChEBI" id="CHEBI:15378"/>
        <dbReference type="ChEBI" id="CHEBI:16469"/>
        <dbReference type="ChEBI" id="CHEBI:17263"/>
        <dbReference type="ChEBI" id="CHEBI:57540"/>
        <dbReference type="ChEBI" id="CHEBI:57945"/>
        <dbReference type="EC" id="1.1.1.62"/>
    </reaction>
    <physiologicalReaction direction="left-to-right" evidence="14">
        <dbReference type="Rhea" id="RHEA:24613"/>
    </physiologicalReaction>
    <physiologicalReaction direction="right-to-left" evidence="14">
        <dbReference type="Rhea" id="RHEA:24614"/>
    </physiologicalReaction>
</comment>
<comment type="catalytic activity">
    <reaction evidence="16">
        <text>17beta-hydroxy-5alpha-androstan-3-one + NAD(+) = 5alpha-androstan-3,17-dione + NADH + H(+)</text>
        <dbReference type="Rhea" id="RHEA:41992"/>
        <dbReference type="ChEBI" id="CHEBI:15378"/>
        <dbReference type="ChEBI" id="CHEBI:15994"/>
        <dbReference type="ChEBI" id="CHEBI:16330"/>
        <dbReference type="ChEBI" id="CHEBI:57540"/>
        <dbReference type="ChEBI" id="CHEBI:57945"/>
    </reaction>
    <physiologicalReaction direction="left-to-right" evidence="16">
        <dbReference type="Rhea" id="RHEA:41993"/>
    </physiologicalReaction>
</comment>
<dbReference type="GO" id="GO:0004303">
    <property type="term" value="F:estradiol 17-beta-dehydrogenase [NAD(P)+] activity"/>
    <property type="evidence" value="ECO:0007669"/>
    <property type="project" value="UniProtKB-EC"/>
</dbReference>
<dbReference type="EC" id="1.1.1.n12" evidence="4"/>
<evidence type="ECO:0000256" key="23">
    <source>
        <dbReference type="ARBA" id="ARBA00081936"/>
    </source>
</evidence>
<evidence type="ECO:0000256" key="12">
    <source>
        <dbReference type="ARBA" id="ARBA00023160"/>
    </source>
</evidence>
<dbReference type="PRINTS" id="PR00081">
    <property type="entry name" value="GDHRDH"/>
</dbReference>
<dbReference type="AlphaFoldDB" id="A0AA38HNQ3"/>
<evidence type="ECO:0000256" key="10">
    <source>
        <dbReference type="ARBA" id="ARBA00023098"/>
    </source>
</evidence>
<dbReference type="GO" id="GO:0047035">
    <property type="term" value="F:testosterone dehydrogenase (NAD+) activity"/>
    <property type="evidence" value="ECO:0007669"/>
    <property type="project" value="UniProtKB-EC"/>
</dbReference>
<evidence type="ECO:0000256" key="8">
    <source>
        <dbReference type="ARBA" id="ARBA00023002"/>
    </source>
</evidence>
<dbReference type="GO" id="GO:0008210">
    <property type="term" value="P:estrogen metabolic process"/>
    <property type="evidence" value="ECO:0007669"/>
    <property type="project" value="UniProtKB-ARBA"/>
</dbReference>
<evidence type="ECO:0000256" key="9">
    <source>
        <dbReference type="ARBA" id="ARBA00023027"/>
    </source>
</evidence>
<evidence type="ECO:0000256" key="4">
    <source>
        <dbReference type="ARBA" id="ARBA00012456"/>
    </source>
</evidence>
<keyword evidence="10" id="KW-0443">Lipid metabolism</keyword>
<keyword evidence="7" id="KW-0276">Fatty acid metabolism</keyword>
<evidence type="ECO:0000256" key="7">
    <source>
        <dbReference type="ARBA" id="ARBA00022832"/>
    </source>
</evidence>
<evidence type="ECO:0000256" key="16">
    <source>
        <dbReference type="ARBA" id="ARBA00050435"/>
    </source>
</evidence>
<evidence type="ECO:0000256" key="2">
    <source>
        <dbReference type="ARBA" id="ARBA00005194"/>
    </source>
</evidence>
<dbReference type="Pfam" id="PF13561">
    <property type="entry name" value="adh_short_C2"/>
    <property type="match status" value="1"/>
</dbReference>
<evidence type="ECO:0000256" key="1">
    <source>
        <dbReference type="ARBA" id="ARBA00004305"/>
    </source>
</evidence>
<comment type="catalytic activity">
    <reaction evidence="15">
        <text>testosterone + NAD(+) = androst-4-ene-3,17-dione + NADH + H(+)</text>
        <dbReference type="Rhea" id="RHEA:14929"/>
        <dbReference type="ChEBI" id="CHEBI:15378"/>
        <dbReference type="ChEBI" id="CHEBI:16422"/>
        <dbReference type="ChEBI" id="CHEBI:17347"/>
        <dbReference type="ChEBI" id="CHEBI:57540"/>
        <dbReference type="ChEBI" id="CHEBI:57945"/>
        <dbReference type="EC" id="1.1.1.239"/>
    </reaction>
    <physiologicalReaction direction="left-to-right" evidence="15">
        <dbReference type="Rhea" id="RHEA:14930"/>
    </physiologicalReaction>
</comment>
<dbReference type="EMBL" id="JALNTZ010000009">
    <property type="protein sequence ID" value="KAJ3640714.1"/>
    <property type="molecule type" value="Genomic_DNA"/>
</dbReference>
<dbReference type="PANTHER" id="PTHR42760:SF83">
    <property type="entry name" value="(3R)-3-HYDROXYACYL-COA DEHYDROGENASE"/>
    <property type="match status" value="1"/>
</dbReference>
<keyword evidence="12" id="KW-0275">Fatty acid biosynthesis</keyword>
<evidence type="ECO:0000313" key="26">
    <source>
        <dbReference type="EMBL" id="KAJ3640714.1"/>
    </source>
</evidence>
<protein>
    <recommendedName>
        <fullName evidence="20">(3R)-3-hydroxyacyl-CoA dehydrogenase</fullName>
        <ecNumber evidence="19">1.1.1.239</ecNumber>
        <ecNumber evidence="4">1.1.1.n12</ecNumber>
    </recommendedName>
    <alternativeName>
        <fullName evidence="22">17-beta-hydroxysteroid dehydrogenase 8</fullName>
    </alternativeName>
    <alternativeName>
        <fullName evidence="21">3-ketoacyl-[acyl-carrier-protein] reductase alpha subunit</fullName>
    </alternativeName>
    <alternativeName>
        <fullName evidence="24">3-oxoacyl-[acyl-carrier-protein] reductase</fullName>
    </alternativeName>
    <alternativeName>
        <fullName evidence="25">Estradiol 17-beta-dehydrogenase 8</fullName>
    </alternativeName>
    <alternativeName>
        <fullName evidence="23">Testosterone 17-beta-dehydrogenase 8</fullName>
    </alternativeName>
</protein>
<dbReference type="PANTHER" id="PTHR42760">
    <property type="entry name" value="SHORT-CHAIN DEHYDROGENASES/REDUCTASES FAMILY MEMBER"/>
    <property type="match status" value="1"/>
</dbReference>
<dbReference type="PRINTS" id="PR00080">
    <property type="entry name" value="SDRFAMILY"/>
</dbReference>
<evidence type="ECO:0000256" key="5">
    <source>
        <dbReference type="ARBA" id="ARBA00022516"/>
    </source>
</evidence>
<sequence>MAAIGSLAGKLAIVTGAGSGIGRATCRILAREGASVIAADKNISGAQDTVSSVPNGTDQTHIPLELDVGDHKSITTALKSTLEHYKKPPSIIVNSAGITRDNFLLKLKHSDFDDVININLKGTFMMIQLFSNAIVEHGVQGGSIINIASTSGKYGNIGQVNYSASKAGVEGLTKTAAKEFGKFGIRVNCVLPGMIATPMTDAVPDKVREKAVKMIPLGRFGKPEEVGEVIAFLASDKSSYVHGATVDITGGV</sequence>
<evidence type="ECO:0000256" key="21">
    <source>
        <dbReference type="ARBA" id="ARBA00077835"/>
    </source>
</evidence>
<keyword evidence="11" id="KW-0496">Mitochondrion</keyword>
<gene>
    <name evidence="26" type="ORF">Zmor_027258</name>
</gene>
<evidence type="ECO:0000256" key="19">
    <source>
        <dbReference type="ARBA" id="ARBA00066822"/>
    </source>
</evidence>
<evidence type="ECO:0000256" key="24">
    <source>
        <dbReference type="ARBA" id="ARBA00083097"/>
    </source>
</evidence>
<evidence type="ECO:0000256" key="17">
    <source>
        <dbReference type="ARBA" id="ARBA00052680"/>
    </source>
</evidence>
<comment type="subunit">
    <text evidence="18">Heterotetramer with CBR4; contains two molecules of HSD17B8 and CBR4.</text>
</comment>
<dbReference type="SUPFAM" id="SSF51735">
    <property type="entry name" value="NAD(P)-binding Rossmann-fold domains"/>
    <property type="match status" value="1"/>
</dbReference>
<organism evidence="26 27">
    <name type="scientific">Zophobas morio</name>
    <dbReference type="NCBI Taxonomy" id="2755281"/>
    <lineage>
        <taxon>Eukaryota</taxon>
        <taxon>Metazoa</taxon>
        <taxon>Ecdysozoa</taxon>
        <taxon>Arthropoda</taxon>
        <taxon>Hexapoda</taxon>
        <taxon>Insecta</taxon>
        <taxon>Pterygota</taxon>
        <taxon>Neoptera</taxon>
        <taxon>Endopterygota</taxon>
        <taxon>Coleoptera</taxon>
        <taxon>Polyphaga</taxon>
        <taxon>Cucujiformia</taxon>
        <taxon>Tenebrionidae</taxon>
        <taxon>Zophobas</taxon>
    </lineage>
</organism>
<comment type="caution">
    <text evidence="26">The sequence shown here is derived from an EMBL/GenBank/DDBJ whole genome shotgun (WGS) entry which is preliminary data.</text>
</comment>
<evidence type="ECO:0000313" key="27">
    <source>
        <dbReference type="Proteomes" id="UP001168821"/>
    </source>
</evidence>
<evidence type="ECO:0000256" key="11">
    <source>
        <dbReference type="ARBA" id="ARBA00023128"/>
    </source>
</evidence>
<evidence type="ECO:0000256" key="14">
    <source>
        <dbReference type="ARBA" id="ARBA00049069"/>
    </source>
</evidence>
<proteinExistence type="inferred from homology"/>
<evidence type="ECO:0000256" key="20">
    <source>
        <dbReference type="ARBA" id="ARBA00070911"/>
    </source>
</evidence>